<dbReference type="EMBL" id="JXYA01000058">
    <property type="protein sequence ID" value="KJZ05962.1"/>
    <property type="molecule type" value="Genomic_DNA"/>
</dbReference>
<feature type="transmembrane region" description="Helical" evidence="1">
    <location>
        <begin position="536"/>
        <end position="556"/>
    </location>
</feature>
<gene>
    <name evidence="2" type="ORF">TW77_21010</name>
</gene>
<proteinExistence type="predicted"/>
<keyword evidence="3" id="KW-1185">Reference proteome</keyword>
<dbReference type="Gene3D" id="3.30.70.1430">
    <property type="entry name" value="Multidrug efflux transporter AcrB pore domain"/>
    <property type="match status" value="2"/>
</dbReference>
<reference evidence="2 3" key="1">
    <citation type="journal article" date="2015" name="BMC Genomics">
        <title>Genome mining reveals unlocked bioactive potential of marine Gram-negative bacteria.</title>
        <authorList>
            <person name="Machado H."/>
            <person name="Sonnenschein E.C."/>
            <person name="Melchiorsen J."/>
            <person name="Gram L."/>
        </authorList>
    </citation>
    <scope>NUCLEOTIDE SEQUENCE [LARGE SCALE GENOMIC DNA]</scope>
    <source>
        <strain evidence="2 3">S2471</strain>
    </source>
</reference>
<feature type="transmembrane region" description="Helical" evidence="1">
    <location>
        <begin position="947"/>
        <end position="969"/>
    </location>
</feature>
<name>A0A0F4QH28_9GAMM</name>
<dbReference type="RefSeq" id="WP_046006919.1">
    <property type="nucleotide sequence ID" value="NZ_JXYA01000058.1"/>
</dbReference>
<dbReference type="PANTHER" id="PTHR32063:SF16">
    <property type="entry name" value="CATION EFFLUX SYSTEM (ACRB_ACRD_ACRF FAMILY)"/>
    <property type="match status" value="1"/>
</dbReference>
<dbReference type="AlphaFoldDB" id="A0A0F4QH28"/>
<feature type="transmembrane region" description="Helical" evidence="1">
    <location>
        <begin position="989"/>
        <end position="1013"/>
    </location>
</feature>
<feature type="transmembrane region" description="Helical" evidence="1">
    <location>
        <begin position="445"/>
        <end position="466"/>
    </location>
</feature>
<dbReference type="SUPFAM" id="SSF82866">
    <property type="entry name" value="Multidrug efflux transporter AcrB transmembrane domain"/>
    <property type="match status" value="2"/>
</dbReference>
<evidence type="ECO:0000313" key="3">
    <source>
        <dbReference type="Proteomes" id="UP000033452"/>
    </source>
</evidence>
<dbReference type="Gene3D" id="3.30.70.1440">
    <property type="entry name" value="Multidrug efflux transporter AcrB pore domain"/>
    <property type="match status" value="1"/>
</dbReference>
<comment type="caution">
    <text evidence="2">The sequence shown here is derived from an EMBL/GenBank/DDBJ whole genome shotgun (WGS) entry which is preliminary data.</text>
</comment>
<feature type="transmembrane region" description="Helical" evidence="1">
    <location>
        <begin position="1034"/>
        <end position="1053"/>
    </location>
</feature>
<feature type="transmembrane region" description="Helical" evidence="1">
    <location>
        <begin position="478"/>
        <end position="500"/>
    </location>
</feature>
<dbReference type="SUPFAM" id="SSF82714">
    <property type="entry name" value="Multidrug efflux transporter AcrB TolC docking domain, DN and DC subdomains"/>
    <property type="match status" value="1"/>
</dbReference>
<protein>
    <submittedName>
        <fullName evidence="2">Acriflavine resistance protein B</fullName>
    </submittedName>
</protein>
<feature type="transmembrane region" description="Helical" evidence="1">
    <location>
        <begin position="20"/>
        <end position="38"/>
    </location>
</feature>
<dbReference type="Gene3D" id="3.30.70.1320">
    <property type="entry name" value="Multidrug efflux transporter AcrB pore domain like"/>
    <property type="match status" value="1"/>
</dbReference>
<feature type="transmembrane region" description="Helical" evidence="1">
    <location>
        <begin position="923"/>
        <end position="940"/>
    </location>
</feature>
<evidence type="ECO:0000256" key="1">
    <source>
        <dbReference type="SAM" id="Phobius"/>
    </source>
</evidence>
<keyword evidence="1" id="KW-0812">Transmembrane</keyword>
<dbReference type="GO" id="GO:0005886">
    <property type="term" value="C:plasma membrane"/>
    <property type="evidence" value="ECO:0007669"/>
    <property type="project" value="TreeGrafter"/>
</dbReference>
<feature type="transmembrane region" description="Helical" evidence="1">
    <location>
        <begin position="375"/>
        <end position="395"/>
    </location>
</feature>
<dbReference type="Pfam" id="PF00873">
    <property type="entry name" value="ACR_tran"/>
    <property type="match status" value="2"/>
</dbReference>
<dbReference type="Proteomes" id="UP000033452">
    <property type="component" value="Unassembled WGS sequence"/>
</dbReference>
<dbReference type="PRINTS" id="PR00702">
    <property type="entry name" value="ACRIFLAVINRP"/>
</dbReference>
<dbReference type="GO" id="GO:0042910">
    <property type="term" value="F:xenobiotic transmembrane transporter activity"/>
    <property type="evidence" value="ECO:0007669"/>
    <property type="project" value="TreeGrafter"/>
</dbReference>
<keyword evidence="1" id="KW-0472">Membrane</keyword>
<dbReference type="Gene3D" id="3.30.2090.10">
    <property type="entry name" value="Multidrug efflux transporter AcrB TolC docking domain, DN and DC subdomains"/>
    <property type="match status" value="2"/>
</dbReference>
<dbReference type="InterPro" id="IPR001036">
    <property type="entry name" value="Acrflvin-R"/>
</dbReference>
<dbReference type="PANTHER" id="PTHR32063">
    <property type="match status" value="1"/>
</dbReference>
<keyword evidence="1" id="KW-1133">Transmembrane helix</keyword>
<dbReference type="SUPFAM" id="SSF82693">
    <property type="entry name" value="Multidrug efflux transporter AcrB pore domain, PN1, PN2, PC1 and PC2 subdomains"/>
    <property type="match status" value="3"/>
</dbReference>
<feature type="transmembrane region" description="Helical" evidence="1">
    <location>
        <begin position="1059"/>
        <end position="1086"/>
    </location>
</feature>
<feature type="transmembrane region" description="Helical" evidence="1">
    <location>
        <begin position="349"/>
        <end position="368"/>
    </location>
</feature>
<dbReference type="PATRIC" id="fig|43658.5.peg.4427"/>
<dbReference type="InterPro" id="IPR027463">
    <property type="entry name" value="AcrB_DN_DC_subdom"/>
</dbReference>
<organism evidence="2 3">
    <name type="scientific">Pseudoalteromonas rubra</name>
    <dbReference type="NCBI Taxonomy" id="43658"/>
    <lineage>
        <taxon>Bacteria</taxon>
        <taxon>Pseudomonadati</taxon>
        <taxon>Pseudomonadota</taxon>
        <taxon>Gammaproteobacteria</taxon>
        <taxon>Alteromonadales</taxon>
        <taxon>Pseudoalteromonadaceae</taxon>
        <taxon>Pseudoalteromonas</taxon>
    </lineage>
</organism>
<evidence type="ECO:0000313" key="2">
    <source>
        <dbReference type="EMBL" id="KJZ05962.1"/>
    </source>
</evidence>
<sequence>MSGSGGFTERVIGQSLTGRLPALLFFFSMVLGVLALLFTPREEEPQIVVPMLDIHVTVPNIAAPEVVRLVTTPLEKLLLQIPGVEHVYSTTHSGRAVVTLRFQVGESREQAILNTYTKLYANEHQMAAVVSDWQIRPVEVDDVPIVMLGLYSENPALYDDYDLTRFAQEISTQLQRLPDTSEVNVVAGRQRQLNVWLDATALAAHQSTPLDVLQAIQNSNQLLQVGKRSAGSKQIVLESGDVLRTSAALRDLVITVVNGRAVKLRDVARIAEGPGEPEHYQWLALSDQQQGLPLVTISVAKQKGSNAVAVAEQVHQLMSRLQMQLLPPEVTVRVLRDYGQTADEKVNDLMASLAFAVLTVVIFVGVFLGWRPAIVVGLAIPVCYGITLALDWAFGYTINRVTLFALILSLGLLVDDPITGIDNISRMLVPGKPRRQQIVAAMLEIRTALLMSTLTIMMAFLPLAYITGMMGPYMAPMAFNVPVSVMISTVVAFFITPWLASRLLRTQPSAASTQDNAWYGALLTPLLRSPWRAKGLLWAVLVLFVLSASLPVLRAVPLKLLPYDNKNEVQILIDLPEGSTLEATARLTRTVQQQVWQFSEVSAIAAYVGQSSSMDFNGMVRGYYRRHSDNLAELRVLLLDKRERAHQSHAVVLRLRQALSEFNRDGVVIKVVEVPPGPPVLSTLTAEVYAEPFISADTHHDAALRLAARLRQEAHVVEVDTSLSAPVTLQRFVTDKHKAALSGVSSVEINQTLAMASGGMQAGLLYQPREAQPVPITLQLAYADRQRWADLLATQIRGSSDVTQQQDNFGLSRAARPMVALSELGEVHTLTVEPAIYRKDLAPVVYVFAELNGRTPAEVIADVVADEQPAGAVITDEIQASPWQQRTFLSSGGGVPWQLPEGTEYRFSGEGEWRITVRVFRDMGIAFAFALAAIFVILRWQTASSALALIIMSAIPLTMIGIMPGFWALNQFGERTIAGAPEPVLFTATAMIGMIALAGIVVRNSLILVEFITQARQAGMPLQAALIRAGSVRMRPVLLTAGTTLLGNLVIILDPVFSGLALAIMFGIIASTLFSLLVVPVVYYLVFKTPDDAAIADPNSVAPETRYV</sequence>
<dbReference type="OrthoDB" id="9758297at2"/>
<dbReference type="Gene3D" id="1.20.1640.10">
    <property type="entry name" value="Multidrug efflux transporter AcrB transmembrane domain"/>
    <property type="match status" value="2"/>
</dbReference>
<accession>A0A0F4QH28</accession>